<protein>
    <submittedName>
        <fullName evidence="11">Mechanosensitive ion channel family protein</fullName>
    </submittedName>
</protein>
<dbReference type="EMBL" id="JBBHLI010000001">
    <property type="protein sequence ID" value="MEK9500071.1"/>
    <property type="molecule type" value="Genomic_DNA"/>
</dbReference>
<accession>A0ABU9E5P6</accession>
<evidence type="ECO:0000256" key="6">
    <source>
        <dbReference type="ARBA" id="ARBA00023136"/>
    </source>
</evidence>
<evidence type="ECO:0000259" key="10">
    <source>
        <dbReference type="PROSITE" id="PS50914"/>
    </source>
</evidence>
<keyword evidence="5 8" id="KW-1133">Transmembrane helix</keyword>
<keyword evidence="4 8" id="KW-0812">Transmembrane</keyword>
<feature type="domain" description="BON" evidence="10">
    <location>
        <begin position="73"/>
        <end position="139"/>
    </location>
</feature>
<dbReference type="InterPro" id="IPR010920">
    <property type="entry name" value="LSM_dom_sf"/>
</dbReference>
<evidence type="ECO:0000313" key="12">
    <source>
        <dbReference type="Proteomes" id="UP001484239"/>
    </source>
</evidence>
<dbReference type="PROSITE" id="PS50914">
    <property type="entry name" value="BON"/>
    <property type="match status" value="1"/>
</dbReference>
<dbReference type="Pfam" id="PF04972">
    <property type="entry name" value="BON"/>
    <property type="match status" value="1"/>
</dbReference>
<evidence type="ECO:0000256" key="7">
    <source>
        <dbReference type="SAM" id="MobiDB-lite"/>
    </source>
</evidence>
<reference evidence="11 12" key="1">
    <citation type="submission" date="2024-02" db="EMBL/GenBank/DDBJ databases">
        <title>A novel Gemmatimonadota bacterium.</title>
        <authorList>
            <person name="Du Z.-J."/>
            <person name="Ye Y.-Q."/>
        </authorList>
    </citation>
    <scope>NUCLEOTIDE SEQUENCE [LARGE SCALE GENOMIC DNA]</scope>
    <source>
        <strain evidence="11 12">DH-20</strain>
    </source>
</reference>
<feature type="transmembrane region" description="Helical" evidence="8">
    <location>
        <begin position="202"/>
        <end position="220"/>
    </location>
</feature>
<keyword evidence="3" id="KW-1003">Cell membrane</keyword>
<dbReference type="PANTHER" id="PTHR30221">
    <property type="entry name" value="SMALL-CONDUCTANCE MECHANOSENSITIVE CHANNEL"/>
    <property type="match status" value="1"/>
</dbReference>
<gene>
    <name evidence="11" type="ORF">WI372_03695</name>
</gene>
<dbReference type="SUPFAM" id="SSF82689">
    <property type="entry name" value="Mechanosensitive channel protein MscS (YggB), C-terminal domain"/>
    <property type="match status" value="1"/>
</dbReference>
<dbReference type="Pfam" id="PF21082">
    <property type="entry name" value="MS_channel_3rd"/>
    <property type="match status" value="1"/>
</dbReference>
<dbReference type="InterPro" id="IPR011066">
    <property type="entry name" value="MscS_channel_C_sf"/>
</dbReference>
<dbReference type="InterPro" id="IPR045275">
    <property type="entry name" value="MscS_archaea/bacteria_type"/>
</dbReference>
<comment type="caution">
    <text evidence="11">The sequence shown here is derived from an EMBL/GenBank/DDBJ whole genome shotgun (WGS) entry which is preliminary data.</text>
</comment>
<dbReference type="Gene3D" id="3.30.1340.30">
    <property type="match status" value="1"/>
</dbReference>
<feature type="transmembrane region" description="Helical" evidence="8">
    <location>
        <begin position="155"/>
        <end position="181"/>
    </location>
</feature>
<dbReference type="Gene3D" id="3.30.70.100">
    <property type="match status" value="1"/>
</dbReference>
<keyword evidence="9" id="KW-0732">Signal</keyword>
<proteinExistence type="inferred from homology"/>
<evidence type="ECO:0000256" key="8">
    <source>
        <dbReference type="SAM" id="Phobius"/>
    </source>
</evidence>
<evidence type="ECO:0000256" key="5">
    <source>
        <dbReference type="ARBA" id="ARBA00022989"/>
    </source>
</evidence>
<dbReference type="PANTHER" id="PTHR30221:SF1">
    <property type="entry name" value="SMALL-CONDUCTANCE MECHANOSENSITIVE CHANNEL"/>
    <property type="match status" value="1"/>
</dbReference>
<comment type="subcellular location">
    <subcellularLocation>
        <location evidence="1">Cell membrane</location>
        <topology evidence="1">Multi-pass membrane protein</topology>
    </subcellularLocation>
</comment>
<sequence length="466" mass="49564">MTRRSIRSCPPPSGPRSARALASMALIGLALMAEATSLGAQEPDSIVADSVETPVPVDTLPAVEAVSEERSTTDEAVRSRLQAIFDRVPVLASIDVEVEAGIVRLRGTVADGEAGARAVALAEAQDGVLLVDDDIRLSSSLSERLEPTWERLRDLGYGTVALLPLLGVALAIVFLSLLAGTALGRWGGPTFLRSRNPFLQNIIGRAIQAAVVLAGILVALDLLEATALVGAVAGTAGLAGLAVGFAFKDIVENYLAGVLLAVRRPFDQNDHVVVEGFEGKVVRLTPRETILMTLDGNHVRLPNATVFRSPMTNYTRNPRRRFQFDAGVGPIDDLALARELGIEVLNEMEGVLDDPAPEALVMELGDSTVTVRFMGWVDQRSAAFGRVRSEAIRLIKLRLEGAGVTLPSPEFVVRMAREEAATDAPPPPPQSPAGGAQADVSVDDAVDRQIAEDRRESAEDNLLTGE</sequence>
<evidence type="ECO:0000256" key="1">
    <source>
        <dbReference type="ARBA" id="ARBA00004651"/>
    </source>
</evidence>
<dbReference type="RefSeq" id="WP_405277669.1">
    <property type="nucleotide sequence ID" value="NZ_JBBHLI010000001.1"/>
</dbReference>
<keyword evidence="6 8" id="KW-0472">Membrane</keyword>
<feature type="compositionally biased region" description="Basic and acidic residues" evidence="7">
    <location>
        <begin position="445"/>
        <end position="458"/>
    </location>
</feature>
<name>A0ABU9E5P6_9BACT</name>
<dbReference type="InterPro" id="IPR023408">
    <property type="entry name" value="MscS_beta-dom_sf"/>
</dbReference>
<dbReference type="InterPro" id="IPR006685">
    <property type="entry name" value="MscS_channel_2nd"/>
</dbReference>
<feature type="signal peptide" evidence="9">
    <location>
        <begin position="1"/>
        <end position="40"/>
    </location>
</feature>
<evidence type="ECO:0000256" key="4">
    <source>
        <dbReference type="ARBA" id="ARBA00022692"/>
    </source>
</evidence>
<evidence type="ECO:0000256" key="3">
    <source>
        <dbReference type="ARBA" id="ARBA00022475"/>
    </source>
</evidence>
<keyword evidence="12" id="KW-1185">Reference proteome</keyword>
<dbReference type="SUPFAM" id="SSF50182">
    <property type="entry name" value="Sm-like ribonucleoproteins"/>
    <property type="match status" value="1"/>
</dbReference>
<dbReference type="Gene3D" id="1.10.287.1260">
    <property type="match status" value="1"/>
</dbReference>
<organism evidence="11 12">
    <name type="scientific">Gaopeijia maritima</name>
    <dbReference type="NCBI Taxonomy" id="3119007"/>
    <lineage>
        <taxon>Bacteria</taxon>
        <taxon>Pseudomonadati</taxon>
        <taxon>Gemmatimonadota</taxon>
        <taxon>Longimicrobiia</taxon>
        <taxon>Gaopeijiales</taxon>
        <taxon>Gaopeijiaceae</taxon>
        <taxon>Gaopeijia</taxon>
    </lineage>
</organism>
<feature type="region of interest" description="Disordered" evidence="7">
    <location>
        <begin position="418"/>
        <end position="466"/>
    </location>
</feature>
<evidence type="ECO:0000256" key="9">
    <source>
        <dbReference type="SAM" id="SignalP"/>
    </source>
</evidence>
<dbReference type="Pfam" id="PF00924">
    <property type="entry name" value="MS_channel_2nd"/>
    <property type="match status" value="1"/>
</dbReference>
<feature type="chain" id="PRO_5045255522" evidence="9">
    <location>
        <begin position="41"/>
        <end position="466"/>
    </location>
</feature>
<dbReference type="InterPro" id="IPR007055">
    <property type="entry name" value="BON_dom"/>
</dbReference>
<dbReference type="InterPro" id="IPR049278">
    <property type="entry name" value="MS_channel_C"/>
</dbReference>
<comment type="similarity">
    <text evidence="2">Belongs to the MscS (TC 1.A.23) family.</text>
</comment>
<evidence type="ECO:0000313" key="11">
    <source>
        <dbReference type="EMBL" id="MEK9500071.1"/>
    </source>
</evidence>
<dbReference type="Gene3D" id="2.30.30.60">
    <property type="match status" value="1"/>
</dbReference>
<evidence type="ECO:0000256" key="2">
    <source>
        <dbReference type="ARBA" id="ARBA00008017"/>
    </source>
</evidence>
<feature type="transmembrane region" description="Helical" evidence="8">
    <location>
        <begin position="226"/>
        <end position="247"/>
    </location>
</feature>
<dbReference type="Proteomes" id="UP001484239">
    <property type="component" value="Unassembled WGS sequence"/>
</dbReference>